<evidence type="ECO:0000313" key="3">
    <source>
        <dbReference type="EMBL" id="KAK5090054.1"/>
    </source>
</evidence>
<reference evidence="3 4" key="1">
    <citation type="submission" date="2023-08" db="EMBL/GenBank/DDBJ databases">
        <title>Black Yeasts Isolated from many extreme environments.</title>
        <authorList>
            <person name="Coleine C."/>
            <person name="Stajich J.E."/>
            <person name="Selbmann L."/>
        </authorList>
    </citation>
    <scope>NUCLEOTIDE SEQUENCE [LARGE SCALE GENOMIC DNA]</scope>
    <source>
        <strain evidence="3 4">CCFEE 5910</strain>
    </source>
</reference>
<dbReference type="InterPro" id="IPR029058">
    <property type="entry name" value="AB_hydrolase_fold"/>
</dbReference>
<dbReference type="Proteomes" id="UP001309876">
    <property type="component" value="Unassembled WGS sequence"/>
</dbReference>
<gene>
    <name evidence="3" type="ORF">LTR05_000223</name>
</gene>
<dbReference type="SUPFAM" id="SSF53474">
    <property type="entry name" value="alpha/beta-Hydrolases"/>
    <property type="match status" value="1"/>
</dbReference>
<evidence type="ECO:0000259" key="2">
    <source>
        <dbReference type="Pfam" id="PF07859"/>
    </source>
</evidence>
<organism evidence="3 4">
    <name type="scientific">Lithohypha guttulata</name>
    <dbReference type="NCBI Taxonomy" id="1690604"/>
    <lineage>
        <taxon>Eukaryota</taxon>
        <taxon>Fungi</taxon>
        <taxon>Dikarya</taxon>
        <taxon>Ascomycota</taxon>
        <taxon>Pezizomycotina</taxon>
        <taxon>Eurotiomycetes</taxon>
        <taxon>Chaetothyriomycetidae</taxon>
        <taxon>Chaetothyriales</taxon>
        <taxon>Trichomeriaceae</taxon>
        <taxon>Lithohypha</taxon>
    </lineage>
</organism>
<dbReference type="EMBL" id="JAVRRJ010000001">
    <property type="protein sequence ID" value="KAK5090054.1"/>
    <property type="molecule type" value="Genomic_DNA"/>
</dbReference>
<name>A0AAN7T465_9EURO</name>
<evidence type="ECO:0000313" key="4">
    <source>
        <dbReference type="Proteomes" id="UP001309876"/>
    </source>
</evidence>
<comment type="caution">
    <text evidence="3">The sequence shown here is derived from an EMBL/GenBank/DDBJ whole genome shotgun (WGS) entry which is preliminary data.</text>
</comment>
<feature type="domain" description="Alpha/beta hydrolase fold-3" evidence="2">
    <location>
        <begin position="93"/>
        <end position="211"/>
    </location>
</feature>
<dbReference type="AlphaFoldDB" id="A0AAN7T465"/>
<proteinExistence type="predicted"/>
<feature type="compositionally biased region" description="Polar residues" evidence="1">
    <location>
        <begin position="313"/>
        <end position="327"/>
    </location>
</feature>
<dbReference type="Pfam" id="PF07859">
    <property type="entry name" value="Abhydrolase_3"/>
    <property type="match status" value="1"/>
</dbReference>
<keyword evidence="4" id="KW-1185">Reference proteome</keyword>
<dbReference type="Gene3D" id="3.40.50.1820">
    <property type="entry name" value="alpha/beta hydrolase"/>
    <property type="match status" value="1"/>
</dbReference>
<accession>A0AAN7T465</accession>
<dbReference type="InterPro" id="IPR013094">
    <property type="entry name" value="AB_hydrolase_3"/>
</dbReference>
<protein>
    <recommendedName>
        <fullName evidence="2">Alpha/beta hydrolase fold-3 domain-containing protein</fullName>
    </recommendedName>
</protein>
<evidence type="ECO:0000256" key="1">
    <source>
        <dbReference type="SAM" id="MobiDB-lite"/>
    </source>
</evidence>
<sequence length="455" mass="51361">MLFNLVFRSRFPRCLLRVSRRRFCVTRRYQQDEAISLKVGGNGSVDLKIFRATAATPNNNVLIHFLPGPQPRGSVQRSTTIDSQTLANQFPAATVIELCYRLAPRNLQANYDHRFPTPIHDVFVAWDYILERIGSNESTYGAKEINHERPKICLYGSNIGGALALTLALTNPDQIHAVAIEDPLVDWVSLDEIASHVPMKRKINTRRNEEREAQAEAARVLVNLRSSLFRSPSGYFDPFASPTLFLRAPGRDTPLTQTAALVEPEDAYLDGAPIRYGDEEDEVGMVEYGRDDFGPYDDDWHTVETTKIRESFYRTSSDGESTSTTLDYSDGPGKERAELSSTPTSASPRRYKVLKRWPPNSQPEDTILPFINIYLNAPPAPVEMDRDVSSNTNTSPVIRLQGLELLQLLRRACFWGREKGLAEERVNLVELESLAASEQAANVLIQWLRTRYEDI</sequence>
<dbReference type="GO" id="GO:0016787">
    <property type="term" value="F:hydrolase activity"/>
    <property type="evidence" value="ECO:0007669"/>
    <property type="project" value="InterPro"/>
</dbReference>
<feature type="region of interest" description="Disordered" evidence="1">
    <location>
        <begin position="312"/>
        <end position="346"/>
    </location>
</feature>